<organism evidence="1 2">
    <name type="scientific">Callosobruchus maculatus</name>
    <name type="common">Southern cowpea weevil</name>
    <name type="synonym">Pulse bruchid</name>
    <dbReference type="NCBI Taxonomy" id="64391"/>
    <lineage>
        <taxon>Eukaryota</taxon>
        <taxon>Metazoa</taxon>
        <taxon>Ecdysozoa</taxon>
        <taxon>Arthropoda</taxon>
        <taxon>Hexapoda</taxon>
        <taxon>Insecta</taxon>
        <taxon>Pterygota</taxon>
        <taxon>Neoptera</taxon>
        <taxon>Endopterygota</taxon>
        <taxon>Coleoptera</taxon>
        <taxon>Polyphaga</taxon>
        <taxon>Cucujiformia</taxon>
        <taxon>Chrysomeloidea</taxon>
        <taxon>Chrysomelidae</taxon>
        <taxon>Bruchinae</taxon>
        <taxon>Bruchini</taxon>
        <taxon>Callosobruchus</taxon>
    </lineage>
</organism>
<dbReference type="EMBL" id="CAACVG010010255">
    <property type="protein sequence ID" value="VEN55349.1"/>
    <property type="molecule type" value="Genomic_DNA"/>
</dbReference>
<dbReference type="AlphaFoldDB" id="A0A653D593"/>
<evidence type="ECO:0000313" key="1">
    <source>
        <dbReference type="EMBL" id="VEN55349.1"/>
    </source>
</evidence>
<sequence length="69" mass="7839">MAMLNMGNWKATRQRGYNTKKGCHPKKNKPLLLVSQHKPLSFGSQIDYMYDCRQALSSSAFKGTFLNSL</sequence>
<keyword evidence="2" id="KW-1185">Reference proteome</keyword>
<gene>
    <name evidence="1" type="ORF">CALMAC_LOCUS14558</name>
</gene>
<reference evidence="1 2" key="1">
    <citation type="submission" date="2019-01" db="EMBL/GenBank/DDBJ databases">
        <authorList>
            <person name="Sayadi A."/>
        </authorList>
    </citation>
    <scope>NUCLEOTIDE SEQUENCE [LARGE SCALE GENOMIC DNA]</scope>
</reference>
<proteinExistence type="predicted"/>
<name>A0A653D593_CALMS</name>
<protein>
    <submittedName>
        <fullName evidence="1">Uncharacterized protein</fullName>
    </submittedName>
</protein>
<dbReference type="Proteomes" id="UP000410492">
    <property type="component" value="Unassembled WGS sequence"/>
</dbReference>
<dbReference type="OrthoDB" id="6776028at2759"/>
<evidence type="ECO:0000313" key="2">
    <source>
        <dbReference type="Proteomes" id="UP000410492"/>
    </source>
</evidence>
<accession>A0A653D593</accession>